<name>A0ABU7WAY3_9FLAO</name>
<evidence type="ECO:0000313" key="2">
    <source>
        <dbReference type="Proteomes" id="UP001356704"/>
    </source>
</evidence>
<dbReference type="PANTHER" id="PTHR12526:SF637">
    <property type="entry name" value="GLYCOSYLTRANSFERASE EPSF-RELATED"/>
    <property type="match status" value="1"/>
</dbReference>
<organism evidence="1 2">
    <name type="scientific">Winogradskyella poriferorum</name>
    <dbReference type="NCBI Taxonomy" id="307627"/>
    <lineage>
        <taxon>Bacteria</taxon>
        <taxon>Pseudomonadati</taxon>
        <taxon>Bacteroidota</taxon>
        <taxon>Flavobacteriia</taxon>
        <taxon>Flavobacteriales</taxon>
        <taxon>Flavobacteriaceae</taxon>
        <taxon>Winogradskyella</taxon>
    </lineage>
</organism>
<accession>A0ABU7WAY3</accession>
<dbReference type="RefSeq" id="WP_331811062.1">
    <property type="nucleotide sequence ID" value="NZ_JAZHOU010000007.1"/>
</dbReference>
<gene>
    <name evidence="1" type="ORF">V1468_15205</name>
</gene>
<dbReference type="SUPFAM" id="SSF53756">
    <property type="entry name" value="UDP-Glycosyltransferase/glycogen phosphorylase"/>
    <property type="match status" value="1"/>
</dbReference>
<comment type="caution">
    <text evidence="1">The sequence shown here is derived from an EMBL/GenBank/DDBJ whole genome shotgun (WGS) entry which is preliminary data.</text>
</comment>
<evidence type="ECO:0000313" key="1">
    <source>
        <dbReference type="EMBL" id="MEF3080361.1"/>
    </source>
</evidence>
<keyword evidence="1" id="KW-0808">Transferase</keyword>
<dbReference type="Gene3D" id="3.40.50.2000">
    <property type="entry name" value="Glycogen Phosphorylase B"/>
    <property type="match status" value="2"/>
</dbReference>
<sequence length="409" mass="46735">MSIKVLHINTTNRGGAGIAALRLHTALINKGIKSAFISKGLTLNFNDFIIKDPTFHYKKPTIFNRLITKLFPSKKRKLIRTFSSVKTNIESEIVSLPVSLYKLHNHPLVEEADIINLHWIGDFVDYTSFFKKVSKPIVFTLHDMNPFKGIFHYNIDMHKNPNFKFWEKEMYNLKKESLKNVSNGAIVSPSQWLLDEALKVGMFSNFKIHTVIQNSIEIEQENVLPTKERSRVDFGLLEDENVILFVSNALEIERKGFKEAKQALENIKEPITLLTIGKGEIVVENPYVKVRSLGFINDTEKITAAYRAADVLLLPSLEDNLPNTMLEAFANGTPVISFKVGGMAEHIETRVNGMLVNEINSEALKQTIIEFFNIKDSFDSRQIRSYVDQNFSYQNQASKYITLYNQLLN</sequence>
<dbReference type="EC" id="2.4.-.-" evidence="1"/>
<dbReference type="EMBL" id="JAZHOU010000007">
    <property type="protein sequence ID" value="MEF3080361.1"/>
    <property type="molecule type" value="Genomic_DNA"/>
</dbReference>
<keyword evidence="1" id="KW-0328">Glycosyltransferase</keyword>
<protein>
    <submittedName>
        <fullName evidence="1">Glycosyltransferase</fullName>
        <ecNumber evidence="1">2.4.-.-</ecNumber>
    </submittedName>
</protein>
<proteinExistence type="predicted"/>
<reference evidence="1 2" key="1">
    <citation type="submission" date="2024-02" db="EMBL/GenBank/DDBJ databases">
        <title>Winogradskyella poriferorum JCM 12885.</title>
        <authorList>
            <person name="Zhang D.-F."/>
            <person name="Fu Z.-Y."/>
        </authorList>
    </citation>
    <scope>NUCLEOTIDE SEQUENCE [LARGE SCALE GENOMIC DNA]</scope>
    <source>
        <strain evidence="1 2">JCM 12885</strain>
    </source>
</reference>
<keyword evidence="2" id="KW-1185">Reference proteome</keyword>
<dbReference type="Pfam" id="PF13692">
    <property type="entry name" value="Glyco_trans_1_4"/>
    <property type="match status" value="1"/>
</dbReference>
<dbReference type="Proteomes" id="UP001356704">
    <property type="component" value="Unassembled WGS sequence"/>
</dbReference>
<dbReference type="PANTHER" id="PTHR12526">
    <property type="entry name" value="GLYCOSYLTRANSFERASE"/>
    <property type="match status" value="1"/>
</dbReference>
<dbReference type="GO" id="GO:0016757">
    <property type="term" value="F:glycosyltransferase activity"/>
    <property type="evidence" value="ECO:0007669"/>
    <property type="project" value="UniProtKB-KW"/>
</dbReference>